<evidence type="ECO:0008006" key="4">
    <source>
        <dbReference type="Google" id="ProtNLM"/>
    </source>
</evidence>
<proteinExistence type="predicted"/>
<feature type="signal peptide" evidence="1">
    <location>
        <begin position="1"/>
        <end position="21"/>
    </location>
</feature>
<organism evidence="2 3">
    <name type="scientific">Stachybotrys elegans</name>
    <dbReference type="NCBI Taxonomy" id="80388"/>
    <lineage>
        <taxon>Eukaryota</taxon>
        <taxon>Fungi</taxon>
        <taxon>Dikarya</taxon>
        <taxon>Ascomycota</taxon>
        <taxon>Pezizomycotina</taxon>
        <taxon>Sordariomycetes</taxon>
        <taxon>Hypocreomycetidae</taxon>
        <taxon>Hypocreales</taxon>
        <taxon>Stachybotryaceae</taxon>
        <taxon>Stachybotrys</taxon>
    </lineage>
</organism>
<dbReference type="SUPFAM" id="SSF49695">
    <property type="entry name" value="gamma-Crystallin-like"/>
    <property type="match status" value="1"/>
</dbReference>
<dbReference type="AlphaFoldDB" id="A0A8K0SWH3"/>
<sequence length="121" mass="13007">MLFSKALTIFPAFMAVALSVALPVIEENVGAADNETISINALTSMTVFQDSNFQGASRLFYAETNACIGLDGTGWSNRISSVLVENGYRCRLWDSSDIYAPGAAGVGGMNDRTTSFKCYQN</sequence>
<feature type="chain" id="PRO_5035468595" description="Beta/gamma crystallin 'Greek key' domain-containing protein" evidence="1">
    <location>
        <begin position="22"/>
        <end position="121"/>
    </location>
</feature>
<gene>
    <name evidence="2" type="ORF">B0I35DRAFT_406880</name>
</gene>
<evidence type="ECO:0000256" key="1">
    <source>
        <dbReference type="SAM" id="SignalP"/>
    </source>
</evidence>
<name>A0A8K0SWH3_9HYPO</name>
<protein>
    <recommendedName>
        <fullName evidence="4">Beta/gamma crystallin 'Greek key' domain-containing protein</fullName>
    </recommendedName>
</protein>
<dbReference type="InterPro" id="IPR011024">
    <property type="entry name" value="G_crystallin-like"/>
</dbReference>
<dbReference type="OrthoDB" id="4323739at2759"/>
<reference evidence="2" key="1">
    <citation type="journal article" date="2021" name="Nat. Commun.">
        <title>Genetic determinants of endophytism in the Arabidopsis root mycobiome.</title>
        <authorList>
            <person name="Mesny F."/>
            <person name="Miyauchi S."/>
            <person name="Thiergart T."/>
            <person name="Pickel B."/>
            <person name="Atanasova L."/>
            <person name="Karlsson M."/>
            <person name="Huettel B."/>
            <person name="Barry K.W."/>
            <person name="Haridas S."/>
            <person name="Chen C."/>
            <person name="Bauer D."/>
            <person name="Andreopoulos W."/>
            <person name="Pangilinan J."/>
            <person name="LaButti K."/>
            <person name="Riley R."/>
            <person name="Lipzen A."/>
            <person name="Clum A."/>
            <person name="Drula E."/>
            <person name="Henrissat B."/>
            <person name="Kohler A."/>
            <person name="Grigoriev I.V."/>
            <person name="Martin F.M."/>
            <person name="Hacquard S."/>
        </authorList>
    </citation>
    <scope>NUCLEOTIDE SEQUENCE</scope>
    <source>
        <strain evidence="2">MPI-CAGE-CH-0235</strain>
    </source>
</reference>
<comment type="caution">
    <text evidence="2">The sequence shown here is derived from an EMBL/GenBank/DDBJ whole genome shotgun (WGS) entry which is preliminary data.</text>
</comment>
<evidence type="ECO:0000313" key="2">
    <source>
        <dbReference type="EMBL" id="KAH7322379.1"/>
    </source>
</evidence>
<keyword evidence="3" id="KW-1185">Reference proteome</keyword>
<accession>A0A8K0SWH3</accession>
<keyword evidence="1" id="KW-0732">Signal</keyword>
<dbReference type="Gene3D" id="2.60.20.10">
    <property type="entry name" value="Crystallins"/>
    <property type="match status" value="1"/>
</dbReference>
<evidence type="ECO:0000313" key="3">
    <source>
        <dbReference type="Proteomes" id="UP000813444"/>
    </source>
</evidence>
<dbReference type="EMBL" id="JAGPNK010000004">
    <property type="protein sequence ID" value="KAH7322379.1"/>
    <property type="molecule type" value="Genomic_DNA"/>
</dbReference>
<dbReference type="Proteomes" id="UP000813444">
    <property type="component" value="Unassembled WGS sequence"/>
</dbReference>